<feature type="region of interest" description="Disordered" evidence="2">
    <location>
        <begin position="17"/>
        <end position="92"/>
    </location>
</feature>
<dbReference type="Pfam" id="PF01839">
    <property type="entry name" value="FG-GAP"/>
    <property type="match status" value="1"/>
</dbReference>
<keyword evidence="4" id="KW-1185">Reference proteome</keyword>
<dbReference type="Proteomes" id="UP001217838">
    <property type="component" value="Unassembled WGS sequence"/>
</dbReference>
<keyword evidence="1" id="KW-0732">Signal</keyword>
<sequence>MNIHLRGRLAVTLAAGVACGPGTPSDTTGDSPSTSTSDSTDSSPSPSEPTSSGPGNPTTDEPGDPTGAPTTDTTGPIDPTDTTDPTDPPEPECTPDSCGPCYYCGDGGYCFPDGSCYHENECYDDEGCAYGEVCEEDFDLVCQTVAVIPTCDRQALDLSFVDLAGPTDALLVVDLDGDDDLDVAVARPGEVEILLGDGQGGLAPGGVFPTGLAGDEPVQIAAADFDGDGELDLAVQRISVVGEFALLFGQDAVFAAPVPDQLGHNPLDLWAGDVDGDGAADLAAHSGDNGNLVVRLGDGLGGFGPEQAALAGSFLAAAMGDMDNDGALDVAARGNFGIDVVVHRFEGGAYNEFLVLDALGTTEHSALMTADFEGDQTDEVIGHRIVQNVEIVTTWISAWPVERVVEAGARPAAAGDVDGDGCKDVISIEPTSTGFSVQFTDSVMCWLECTQSYFVDSQLSPRALAAGDLDGDGKAEILAGNATNQLALVRAGP</sequence>
<feature type="compositionally biased region" description="Low complexity" evidence="2">
    <location>
        <begin position="20"/>
        <end position="85"/>
    </location>
</feature>
<gene>
    <name evidence="3" type="ORF">POL58_09130</name>
</gene>
<proteinExistence type="predicted"/>
<evidence type="ECO:0000256" key="1">
    <source>
        <dbReference type="ARBA" id="ARBA00022729"/>
    </source>
</evidence>
<name>A0ABT5B2J5_9BACT</name>
<evidence type="ECO:0000313" key="4">
    <source>
        <dbReference type="Proteomes" id="UP001217838"/>
    </source>
</evidence>
<protein>
    <submittedName>
        <fullName evidence="3">VCBS repeat-containing protein</fullName>
    </submittedName>
</protein>
<dbReference type="PANTHER" id="PTHR44103">
    <property type="entry name" value="PROPROTEIN CONVERTASE P"/>
    <property type="match status" value="1"/>
</dbReference>
<dbReference type="SUPFAM" id="SSF69318">
    <property type="entry name" value="Integrin alpha N-terminal domain"/>
    <property type="match status" value="2"/>
</dbReference>
<reference evidence="3 4" key="1">
    <citation type="submission" date="2022-11" db="EMBL/GenBank/DDBJ databases">
        <title>Minimal conservation of predation-associated metabolite biosynthetic gene clusters underscores biosynthetic potential of Myxococcota including descriptions for ten novel species: Archangium lansinium sp. nov., Myxococcus landrumus sp. nov., Nannocystis bai.</title>
        <authorList>
            <person name="Ahearne A."/>
            <person name="Stevens C."/>
            <person name="Dowd S."/>
        </authorList>
    </citation>
    <scope>NUCLEOTIDE SEQUENCE [LARGE SCALE GENOMIC DNA]</scope>
    <source>
        <strain evidence="3 4">NCELM</strain>
    </source>
</reference>
<organism evidence="3 4">
    <name type="scientific">Nannocystis radixulma</name>
    <dbReference type="NCBI Taxonomy" id="2995305"/>
    <lineage>
        <taxon>Bacteria</taxon>
        <taxon>Pseudomonadati</taxon>
        <taxon>Myxococcota</taxon>
        <taxon>Polyangia</taxon>
        <taxon>Nannocystales</taxon>
        <taxon>Nannocystaceae</taxon>
        <taxon>Nannocystis</taxon>
    </lineage>
</organism>
<dbReference type="Pfam" id="PF13517">
    <property type="entry name" value="FG-GAP_3"/>
    <property type="match status" value="2"/>
</dbReference>
<dbReference type="InterPro" id="IPR028994">
    <property type="entry name" value="Integrin_alpha_N"/>
</dbReference>
<accession>A0ABT5B2J5</accession>
<dbReference type="PANTHER" id="PTHR44103:SF1">
    <property type="entry name" value="PROPROTEIN CONVERTASE P"/>
    <property type="match status" value="1"/>
</dbReference>
<dbReference type="InterPro" id="IPR013517">
    <property type="entry name" value="FG-GAP"/>
</dbReference>
<dbReference type="PROSITE" id="PS51257">
    <property type="entry name" value="PROKAR_LIPOPROTEIN"/>
    <property type="match status" value="1"/>
</dbReference>
<evidence type="ECO:0000313" key="3">
    <source>
        <dbReference type="EMBL" id="MDC0667900.1"/>
    </source>
</evidence>
<evidence type="ECO:0000256" key="2">
    <source>
        <dbReference type="SAM" id="MobiDB-lite"/>
    </source>
</evidence>
<comment type="caution">
    <text evidence="3">The sequence shown here is derived from an EMBL/GenBank/DDBJ whole genome shotgun (WGS) entry which is preliminary data.</text>
</comment>
<dbReference type="RefSeq" id="WP_271996434.1">
    <property type="nucleotide sequence ID" value="NZ_JAQNDN010000003.1"/>
</dbReference>
<dbReference type="EMBL" id="JAQNDN010000003">
    <property type="protein sequence ID" value="MDC0667900.1"/>
    <property type="molecule type" value="Genomic_DNA"/>
</dbReference>